<dbReference type="RefSeq" id="WP_120472213.1">
    <property type="nucleotide sequence ID" value="NZ_RAYQ01000039.1"/>
</dbReference>
<evidence type="ECO:0000313" key="2">
    <source>
        <dbReference type="Proteomes" id="UP000280696"/>
    </source>
</evidence>
<comment type="caution">
    <text evidence="1">The sequence shown here is derived from an EMBL/GenBank/DDBJ whole genome shotgun (WGS) entry which is preliminary data.</text>
</comment>
<evidence type="ECO:0000313" key="1">
    <source>
        <dbReference type="EMBL" id="RKI87517.1"/>
    </source>
</evidence>
<organism evidence="1 2">
    <name type="scientific">Parablautia intestinalis</name>
    <dbReference type="NCBI Taxonomy" id="2320100"/>
    <lineage>
        <taxon>Bacteria</taxon>
        <taxon>Bacillati</taxon>
        <taxon>Bacillota</taxon>
        <taxon>Clostridia</taxon>
        <taxon>Lachnospirales</taxon>
        <taxon>Lachnospiraceae</taxon>
        <taxon>Parablautia</taxon>
    </lineage>
</organism>
<dbReference type="SUPFAM" id="SSF57802">
    <property type="entry name" value="Rubredoxin-like"/>
    <property type="match status" value="1"/>
</dbReference>
<dbReference type="Gene3D" id="2.20.28.10">
    <property type="match status" value="1"/>
</dbReference>
<dbReference type="Proteomes" id="UP000280696">
    <property type="component" value="Unassembled WGS sequence"/>
</dbReference>
<sequence>MNYFTCDACHYIFHADDMPSSCPACSASSIIAQNNNSKKFKIPAVRFSTETEMEQSRLAETGESATKSFLERVKNLTGYTLTNDEYHTALMLLFYFKSAPKEITSMHLNDLLCGRNSFIENKMAETAAGNLYLQAQKHFTSELGRERRETGCNDAVEVAAYTEKGSAASLLLLFRQNETDQILGKTPNLTNIRSVKFDQVVKGPSGDYIRFLIDWHNSVRQ</sequence>
<dbReference type="EMBL" id="RAYQ01000039">
    <property type="protein sequence ID" value="RKI87517.1"/>
    <property type="molecule type" value="Genomic_DNA"/>
</dbReference>
<dbReference type="AlphaFoldDB" id="A0A3A9A7Z1"/>
<proteinExistence type="predicted"/>
<protein>
    <submittedName>
        <fullName evidence="1">Uncharacterized protein</fullName>
    </submittedName>
</protein>
<accession>A0A3A9A7Z1</accession>
<name>A0A3A9A7Z1_9FIRM</name>
<reference evidence="1 2" key="1">
    <citation type="submission" date="2018-09" db="EMBL/GenBank/DDBJ databases">
        <title>Murine metabolic-syndrome-specific gut microbial biobank.</title>
        <authorList>
            <person name="Liu C."/>
        </authorList>
    </citation>
    <scope>NUCLEOTIDE SEQUENCE [LARGE SCALE GENOMIC DNA]</scope>
    <source>
        <strain evidence="1 2">0.1xD8-82</strain>
    </source>
</reference>
<gene>
    <name evidence="1" type="ORF">D7V94_20800</name>
</gene>
<dbReference type="OrthoDB" id="1853759at2"/>
<keyword evidence="2" id="KW-1185">Reference proteome</keyword>